<evidence type="ECO:0000256" key="12">
    <source>
        <dbReference type="ARBA" id="ARBA00023125"/>
    </source>
</evidence>
<evidence type="ECO:0000259" key="19">
    <source>
        <dbReference type="PROSITE" id="PS51192"/>
    </source>
</evidence>
<dbReference type="InterPro" id="IPR001650">
    <property type="entry name" value="Helicase_C-like"/>
</dbReference>
<dbReference type="CDD" id="cd18793">
    <property type="entry name" value="SF2_C_SNF"/>
    <property type="match status" value="1"/>
</dbReference>
<dbReference type="InterPro" id="IPR050496">
    <property type="entry name" value="SNF2_RAD54_helicase_repair"/>
</dbReference>
<evidence type="ECO:0000256" key="9">
    <source>
        <dbReference type="ARBA" id="ARBA00022801"/>
    </source>
</evidence>
<dbReference type="InterPro" id="IPR000330">
    <property type="entry name" value="SNF2_N"/>
</dbReference>
<keyword evidence="11" id="KW-0067">ATP-binding</keyword>
<dbReference type="Pfam" id="PF00271">
    <property type="entry name" value="Helicase_C"/>
    <property type="match status" value="1"/>
</dbReference>
<comment type="function">
    <text evidence="16">Involved in mitotic DNA repair and meiotic recombination. Functions in the recombinational DNA repair pathway. Essential for interhomolog gene conversion (GC), but may have a less important role in intersister GC than spn-A/Rad51. In the presence of DNA, spn-A/Rad51 enhances the ATPase activity of okr/Rad54.</text>
</comment>
<dbReference type="GO" id="GO:0051301">
    <property type="term" value="P:cell division"/>
    <property type="evidence" value="ECO:0007669"/>
    <property type="project" value="UniProtKB-KW"/>
</dbReference>
<keyword evidence="15" id="KW-0131">Cell cycle</keyword>
<evidence type="ECO:0000313" key="21">
    <source>
        <dbReference type="EMBL" id="CAG7833485.1"/>
    </source>
</evidence>
<evidence type="ECO:0000256" key="17">
    <source>
        <dbReference type="ARBA" id="ARBA00029956"/>
    </source>
</evidence>
<organism evidence="21 22">
    <name type="scientific">Allacma fusca</name>
    <dbReference type="NCBI Taxonomy" id="39272"/>
    <lineage>
        <taxon>Eukaryota</taxon>
        <taxon>Metazoa</taxon>
        <taxon>Ecdysozoa</taxon>
        <taxon>Arthropoda</taxon>
        <taxon>Hexapoda</taxon>
        <taxon>Collembola</taxon>
        <taxon>Symphypleona</taxon>
        <taxon>Sminthuridae</taxon>
        <taxon>Allacma</taxon>
    </lineage>
</organism>
<dbReference type="FunFam" id="3.40.50.10810:FF:000010">
    <property type="entry name" value="DNA repair and recombination protein RAD54-like"/>
    <property type="match status" value="1"/>
</dbReference>
<evidence type="ECO:0000256" key="16">
    <source>
        <dbReference type="ARBA" id="ARBA00024776"/>
    </source>
</evidence>
<keyword evidence="13" id="KW-0234">DNA repair</keyword>
<comment type="similarity">
    <text evidence="1">Belongs to the SNF2/RAD54 helicase family.</text>
</comment>
<keyword evidence="4" id="KW-0597">Phosphoprotein</keyword>
<evidence type="ECO:0000256" key="5">
    <source>
        <dbReference type="ARBA" id="ARBA00022618"/>
    </source>
</evidence>
<accession>A0A8J2LG25</accession>
<dbReference type="InterPro" id="IPR049730">
    <property type="entry name" value="SNF2/RAD54-like_C"/>
</dbReference>
<evidence type="ECO:0000256" key="11">
    <source>
        <dbReference type="ARBA" id="ARBA00022840"/>
    </source>
</evidence>
<evidence type="ECO:0000256" key="1">
    <source>
        <dbReference type="ARBA" id="ARBA00007025"/>
    </source>
</evidence>
<dbReference type="InterPro" id="IPR014001">
    <property type="entry name" value="Helicase_ATP-bd"/>
</dbReference>
<protein>
    <recommendedName>
        <fullName evidence="3">DNA repair and recombination protein RAD54-like</fullName>
    </recommendedName>
    <alternativeName>
        <fullName evidence="17">Protein okra</fullName>
    </alternativeName>
</protein>
<evidence type="ECO:0000259" key="20">
    <source>
        <dbReference type="PROSITE" id="PS51194"/>
    </source>
</evidence>
<keyword evidence="22" id="KW-1185">Reference proteome</keyword>
<dbReference type="GO" id="GO:0003677">
    <property type="term" value="F:DNA binding"/>
    <property type="evidence" value="ECO:0007669"/>
    <property type="project" value="UniProtKB-KW"/>
</dbReference>
<evidence type="ECO:0000256" key="7">
    <source>
        <dbReference type="ARBA" id="ARBA00022763"/>
    </source>
</evidence>
<keyword evidence="10" id="KW-0347">Helicase</keyword>
<feature type="compositionally biased region" description="Basic and acidic residues" evidence="18">
    <location>
        <begin position="20"/>
        <end position="29"/>
    </location>
</feature>
<proteinExistence type="inferred from homology"/>
<gene>
    <name evidence="21" type="ORF">AFUS01_LOCUS43100</name>
</gene>
<evidence type="ECO:0000256" key="3">
    <source>
        <dbReference type="ARBA" id="ARBA00015341"/>
    </source>
</evidence>
<evidence type="ECO:0000256" key="18">
    <source>
        <dbReference type="SAM" id="MobiDB-lite"/>
    </source>
</evidence>
<dbReference type="SMART" id="SM00487">
    <property type="entry name" value="DEXDc"/>
    <property type="match status" value="1"/>
</dbReference>
<dbReference type="GO" id="GO:0016787">
    <property type="term" value="F:hydrolase activity"/>
    <property type="evidence" value="ECO:0007669"/>
    <property type="project" value="UniProtKB-KW"/>
</dbReference>
<keyword evidence="6" id="KW-0547">Nucleotide-binding</keyword>
<dbReference type="PROSITE" id="PS51192">
    <property type="entry name" value="HELICASE_ATP_BIND_1"/>
    <property type="match status" value="1"/>
</dbReference>
<feature type="domain" description="Helicase C-terminal" evidence="20">
    <location>
        <begin position="447"/>
        <end position="602"/>
    </location>
</feature>
<evidence type="ECO:0000256" key="10">
    <source>
        <dbReference type="ARBA" id="ARBA00022806"/>
    </source>
</evidence>
<evidence type="ECO:0000256" key="14">
    <source>
        <dbReference type="ARBA" id="ARBA00023254"/>
    </source>
</evidence>
<evidence type="ECO:0000256" key="4">
    <source>
        <dbReference type="ARBA" id="ARBA00022553"/>
    </source>
</evidence>
<feature type="region of interest" description="Disordered" evidence="18">
    <location>
        <begin position="1"/>
        <end position="30"/>
    </location>
</feature>
<evidence type="ECO:0000256" key="6">
    <source>
        <dbReference type="ARBA" id="ARBA00022741"/>
    </source>
</evidence>
<dbReference type="FunFam" id="3.40.50.300:FF:000332">
    <property type="entry name" value="DNA repair and recombination protein RAD54-like"/>
    <property type="match status" value="1"/>
</dbReference>
<evidence type="ECO:0000256" key="15">
    <source>
        <dbReference type="ARBA" id="ARBA00023306"/>
    </source>
</evidence>
<comment type="subunit">
    <text evidence="2">Interacts (via N-terminus) with spn-A/Rad51.</text>
</comment>
<dbReference type="GO" id="GO:0005634">
    <property type="term" value="C:nucleus"/>
    <property type="evidence" value="ECO:0007669"/>
    <property type="project" value="TreeGrafter"/>
</dbReference>
<dbReference type="EMBL" id="CAJVCH010569895">
    <property type="protein sequence ID" value="CAG7833485.1"/>
    <property type="molecule type" value="Genomic_DNA"/>
</dbReference>
<evidence type="ECO:0000256" key="8">
    <source>
        <dbReference type="ARBA" id="ARBA00022776"/>
    </source>
</evidence>
<feature type="domain" description="Helicase ATP-binding" evidence="19">
    <location>
        <begin position="137"/>
        <end position="315"/>
    </location>
</feature>
<keyword evidence="9" id="KW-0378">Hydrolase</keyword>
<dbReference type="OrthoDB" id="413460at2759"/>
<dbReference type="PROSITE" id="PS51194">
    <property type="entry name" value="HELICASE_CTER"/>
    <property type="match status" value="1"/>
</dbReference>
<sequence length="694" mass="77806">MRRSLAPSQIAKRPKLSDGSSRRKNEIERPPLAALSDHEALIRSILIKPFKVPIPGYVPSGYGRSLGIRKSTGKRSLHDPDAPGALVLYEPAPCPPGVLDSKPEDQEVHVVVDPVLSNILRPHQREGVKFLWECVTGIRIQNSYGAIMADEMGLGKTLQVVTLLWTLIRQSPKACPEIRNAVIVAPSSLVKNWAKEFVKWLENRVPTLAIEGGSKDEIDKNLNQFVMAPVFNARRVPVPVLIISYETFRLHAAALSKGEIGIIICDEGHRLKNRENQTYNALVGLKCKKRVILSGTPIQNDLLEYFSLVHFVNEGILGTAQEFRKNFEIPILKSRDTCATDKDHQKGQEKLRELTATVERCMIRRTQTLLTKYLPQKVELLVCCKMTDTQATLYKSLVSQFTASGGKGTSTLAAITKLKKLCNHPDLIEESHPISSKMNVEISGKVKVLDMLLAIVRATSDDKVVLVSNYTQTLDFFEKLCQLRGYGFTRLDGSMAIKKRMKVVDNFNDPTNRNEFIFMLSSKAGGCGLNLIGANRLIMFDPDWNPANDAQAMARVWRDGQKKQCFVYRFLATGTLEERILQRQNHKKSLSSSIVDQDEDHIVKKFDLAMLKKLFKLQEDTDSDTHDNLNCKRCVNGIQAKKPPDGSDCNSDLSDWNHTKDRKGIPDLALKQVWASGAISFVFHHISHEPIVVP</sequence>
<dbReference type="AlphaFoldDB" id="A0A8J2LG25"/>
<dbReference type="Proteomes" id="UP000708208">
    <property type="component" value="Unassembled WGS sequence"/>
</dbReference>
<dbReference type="GO" id="GO:0005524">
    <property type="term" value="F:ATP binding"/>
    <property type="evidence" value="ECO:0007669"/>
    <property type="project" value="UniProtKB-KW"/>
</dbReference>
<dbReference type="PANTHER" id="PTHR45629">
    <property type="entry name" value="SNF2/RAD54 FAMILY MEMBER"/>
    <property type="match status" value="1"/>
</dbReference>
<comment type="caution">
    <text evidence="21">The sequence shown here is derived from an EMBL/GenBank/DDBJ whole genome shotgun (WGS) entry which is preliminary data.</text>
</comment>
<evidence type="ECO:0000313" key="22">
    <source>
        <dbReference type="Proteomes" id="UP000708208"/>
    </source>
</evidence>
<name>A0A8J2LG25_9HEXA</name>
<dbReference type="GO" id="GO:0004386">
    <property type="term" value="F:helicase activity"/>
    <property type="evidence" value="ECO:0007669"/>
    <property type="project" value="UniProtKB-KW"/>
</dbReference>
<dbReference type="GO" id="GO:0007131">
    <property type="term" value="P:reciprocal meiotic recombination"/>
    <property type="evidence" value="ECO:0007669"/>
    <property type="project" value="TreeGrafter"/>
</dbReference>
<keyword evidence="12" id="KW-0238">DNA-binding</keyword>
<evidence type="ECO:0000256" key="2">
    <source>
        <dbReference type="ARBA" id="ARBA00011467"/>
    </source>
</evidence>
<dbReference type="GO" id="GO:0015616">
    <property type="term" value="F:DNA translocase activity"/>
    <property type="evidence" value="ECO:0007669"/>
    <property type="project" value="TreeGrafter"/>
</dbReference>
<evidence type="ECO:0000256" key="13">
    <source>
        <dbReference type="ARBA" id="ARBA00023204"/>
    </source>
</evidence>
<dbReference type="Pfam" id="PF00176">
    <property type="entry name" value="SNF2-rel_dom"/>
    <property type="match status" value="1"/>
</dbReference>
<keyword evidence="8" id="KW-0498">Mitosis</keyword>
<dbReference type="GO" id="GO:0045003">
    <property type="term" value="P:double-strand break repair via synthesis-dependent strand annealing"/>
    <property type="evidence" value="ECO:0007669"/>
    <property type="project" value="TreeGrafter"/>
</dbReference>
<dbReference type="SMART" id="SM00490">
    <property type="entry name" value="HELICc"/>
    <property type="match status" value="1"/>
</dbReference>
<dbReference type="PANTHER" id="PTHR45629:SF7">
    <property type="entry name" value="DNA EXCISION REPAIR PROTEIN ERCC-6-RELATED"/>
    <property type="match status" value="1"/>
</dbReference>
<keyword evidence="5" id="KW-0132">Cell division</keyword>
<keyword evidence="7" id="KW-0227">DNA damage</keyword>
<keyword evidence="14" id="KW-0469">Meiosis</keyword>
<reference evidence="21" key="1">
    <citation type="submission" date="2021-06" db="EMBL/GenBank/DDBJ databases">
        <authorList>
            <person name="Hodson N. C."/>
            <person name="Mongue J. A."/>
            <person name="Jaron S. K."/>
        </authorList>
    </citation>
    <scope>NUCLEOTIDE SEQUENCE</scope>
</reference>